<keyword evidence="4" id="KW-1185">Reference proteome</keyword>
<reference evidence="3 4" key="1">
    <citation type="journal article" date="2018" name="IMA Fungus">
        <title>IMA Genome-F 10: Nine draft genome sequences of Claviceps purpurea s.lat., including C. arundinis, C. humidiphila, and C. cf. spartinae, pseudomolecules for the pitch canker pathogen Fusarium circinatum, draft genome of Davidsoniella eucalypti, Grosmannia galeiformis, Quambalaria eucalypti, and Teratosphaeria destructans.</title>
        <authorList>
            <person name="Wingfield B.D."/>
            <person name="Liu M."/>
            <person name="Nguyen H.D."/>
            <person name="Lane F.A."/>
            <person name="Morgan S.W."/>
            <person name="De Vos L."/>
            <person name="Wilken P.M."/>
            <person name="Duong T.A."/>
            <person name="Aylward J."/>
            <person name="Coetzee M.P."/>
            <person name="Dadej K."/>
            <person name="De Beer Z.W."/>
            <person name="Findlay W."/>
            <person name="Havenga M."/>
            <person name="Kolarik M."/>
            <person name="Menzies J.G."/>
            <person name="Naidoo K."/>
            <person name="Pochopski O."/>
            <person name="Shoukouhi P."/>
            <person name="Santana Q.C."/>
            <person name="Seifert K.A."/>
            <person name="Soal N."/>
            <person name="Steenkamp E.T."/>
            <person name="Tatham C.T."/>
            <person name="van der Nest M.A."/>
            <person name="Wingfield M.J."/>
        </authorList>
    </citation>
    <scope>NUCLEOTIDE SEQUENCE [LARGE SCALE GENOMIC DNA]</scope>
    <source>
        <strain evidence="3">CMW44962</strain>
    </source>
</reference>
<proteinExistence type="inferred from homology"/>
<dbReference type="Pfam" id="PF02129">
    <property type="entry name" value="Peptidase_S15"/>
    <property type="match status" value="1"/>
</dbReference>
<name>A0A9W7SJC9_9PEZI</name>
<dbReference type="InterPro" id="IPR029058">
    <property type="entry name" value="AB_hydrolase_fold"/>
</dbReference>
<dbReference type="Gene3D" id="1.10.10.800">
    <property type="match status" value="1"/>
</dbReference>
<dbReference type="InterPro" id="IPR051411">
    <property type="entry name" value="Polyketide_trans_af380"/>
</dbReference>
<dbReference type="OrthoDB" id="2498029at2759"/>
<protein>
    <submittedName>
        <fullName evidence="3">Peptidase S15</fullName>
    </submittedName>
</protein>
<dbReference type="PANTHER" id="PTHR47751">
    <property type="entry name" value="SUPERFAMILY HYDROLASE, PUTATIVE (AFU_ORTHOLOGUE AFUA_2G16580)-RELATED"/>
    <property type="match status" value="1"/>
</dbReference>
<sequence length="321" mass="35668">MSRLSQRVGAKPALREDIEFMALTGERLRGWLFPAAKRGPALIIGSGVREIPHSVSLSVPQDCNNSRTVVPKELMTPVFAELYYEQGFTVLMFDGFSLGASEGEPRNHCTIERRIQDLTDAVTFLSQHPSVDDKKIALWGICSDATIMIAAAATDRRIGAVVAMAPPLNLGGKPERREPILELAMADRLDQMAGKEPMYLPVINEDGMSPIGYELGLATLSFAEAAGVIFDNRMTVRSLVSLLSWDVRHLLPKVSPAAVLICTPELDEVVPMSDSRTLYDTLEEPKEFCIIPGRKHFDWLFDETRGQFQTQVDFLKQHLKL</sequence>
<evidence type="ECO:0000259" key="2">
    <source>
        <dbReference type="Pfam" id="PF02129"/>
    </source>
</evidence>
<evidence type="ECO:0000256" key="1">
    <source>
        <dbReference type="ARBA" id="ARBA00029464"/>
    </source>
</evidence>
<dbReference type="PANTHER" id="PTHR47751:SF2">
    <property type="entry name" value="DLTD N-TERMINAL DOMAIN PROTEIN (AFU_ORTHOLOGUE AFUA_8G00380)-RELATED"/>
    <property type="match status" value="1"/>
</dbReference>
<dbReference type="EMBL" id="RIBY02002422">
    <property type="protein sequence ID" value="KAH9815754.1"/>
    <property type="molecule type" value="Genomic_DNA"/>
</dbReference>
<dbReference type="AlphaFoldDB" id="A0A9W7SJC9"/>
<accession>A0A9W7SJC9</accession>
<comment type="caution">
    <text evidence="3">The sequence shown here is derived from an EMBL/GenBank/DDBJ whole genome shotgun (WGS) entry which is preliminary data.</text>
</comment>
<evidence type="ECO:0000313" key="3">
    <source>
        <dbReference type="EMBL" id="KAH9815754.1"/>
    </source>
</evidence>
<gene>
    <name evidence="3" type="ORF">Tdes44962_MAKER01002</name>
</gene>
<feature type="domain" description="Xaa-Pro dipeptidyl-peptidase-like" evidence="2">
    <location>
        <begin position="75"/>
        <end position="167"/>
    </location>
</feature>
<dbReference type="GO" id="GO:0016787">
    <property type="term" value="F:hydrolase activity"/>
    <property type="evidence" value="ECO:0007669"/>
    <property type="project" value="InterPro"/>
</dbReference>
<dbReference type="InterPro" id="IPR000383">
    <property type="entry name" value="Xaa-Pro-like_dom"/>
</dbReference>
<evidence type="ECO:0000313" key="4">
    <source>
        <dbReference type="Proteomes" id="UP001138500"/>
    </source>
</evidence>
<comment type="similarity">
    <text evidence="1">Belongs to the polyketide transferase af380 family.</text>
</comment>
<dbReference type="Proteomes" id="UP001138500">
    <property type="component" value="Unassembled WGS sequence"/>
</dbReference>
<organism evidence="3 4">
    <name type="scientific">Teratosphaeria destructans</name>
    <dbReference type="NCBI Taxonomy" id="418781"/>
    <lineage>
        <taxon>Eukaryota</taxon>
        <taxon>Fungi</taxon>
        <taxon>Dikarya</taxon>
        <taxon>Ascomycota</taxon>
        <taxon>Pezizomycotina</taxon>
        <taxon>Dothideomycetes</taxon>
        <taxon>Dothideomycetidae</taxon>
        <taxon>Mycosphaerellales</taxon>
        <taxon>Teratosphaeriaceae</taxon>
        <taxon>Teratosphaeria</taxon>
    </lineage>
</organism>
<dbReference type="SUPFAM" id="SSF53474">
    <property type="entry name" value="alpha/beta-Hydrolases"/>
    <property type="match status" value="1"/>
</dbReference>
<dbReference type="Gene3D" id="3.40.50.1820">
    <property type="entry name" value="alpha/beta hydrolase"/>
    <property type="match status" value="1"/>
</dbReference>
<reference evidence="3 4" key="2">
    <citation type="journal article" date="2021" name="Curr. Genet.">
        <title>Genetic response to nitrogen starvation in the aggressive Eucalyptus foliar pathogen Teratosphaeria destructans.</title>
        <authorList>
            <person name="Havenga M."/>
            <person name="Wingfield B.D."/>
            <person name="Wingfield M.J."/>
            <person name="Dreyer L.L."/>
            <person name="Roets F."/>
            <person name="Aylward J."/>
        </authorList>
    </citation>
    <scope>NUCLEOTIDE SEQUENCE [LARGE SCALE GENOMIC DNA]</scope>
    <source>
        <strain evidence="3">CMW44962</strain>
    </source>
</reference>